<dbReference type="AlphaFoldDB" id="A0A2T3A7H3"/>
<evidence type="ECO:0000256" key="3">
    <source>
        <dbReference type="ARBA" id="ARBA00048461"/>
    </source>
</evidence>
<feature type="compositionally biased region" description="Acidic residues" evidence="4">
    <location>
        <begin position="88"/>
        <end position="101"/>
    </location>
</feature>
<protein>
    <submittedName>
        <fullName evidence="7">Alpha/Beta hydrolase protein</fullName>
    </submittedName>
</protein>
<dbReference type="PANTHER" id="PTHR45856:SF24">
    <property type="entry name" value="FUNGAL LIPASE-LIKE DOMAIN-CONTAINING PROTEIN"/>
    <property type="match status" value="1"/>
</dbReference>
<dbReference type="STRING" id="2025994.A0A2T3A7H3"/>
<dbReference type="GO" id="GO:0006629">
    <property type="term" value="P:lipid metabolic process"/>
    <property type="evidence" value="ECO:0007669"/>
    <property type="project" value="InterPro"/>
</dbReference>
<evidence type="ECO:0000313" key="8">
    <source>
        <dbReference type="Proteomes" id="UP000241462"/>
    </source>
</evidence>
<name>A0A2T3A7H3_9PEZI</name>
<comment type="similarity">
    <text evidence="1">Belongs to the AB hydrolase superfamily. Lipase family. Class 3 subfamily.</text>
</comment>
<dbReference type="InterPro" id="IPR051218">
    <property type="entry name" value="Sec_MonoDiacylglyc_Lipase"/>
</dbReference>
<feature type="compositionally biased region" description="Basic and acidic residues" evidence="4">
    <location>
        <begin position="62"/>
        <end position="87"/>
    </location>
</feature>
<reference evidence="7 8" key="1">
    <citation type="journal article" date="2018" name="Mycol. Prog.">
        <title>Coniella lustricola, a new species from submerged detritus.</title>
        <authorList>
            <person name="Raudabaugh D.B."/>
            <person name="Iturriaga T."/>
            <person name="Carver A."/>
            <person name="Mondo S."/>
            <person name="Pangilinan J."/>
            <person name="Lipzen A."/>
            <person name="He G."/>
            <person name="Amirebrahimi M."/>
            <person name="Grigoriev I.V."/>
            <person name="Miller A.N."/>
        </authorList>
    </citation>
    <scope>NUCLEOTIDE SEQUENCE [LARGE SCALE GENOMIC DNA]</scope>
    <source>
        <strain evidence="7 8">B22-T-1</strain>
    </source>
</reference>
<feature type="chain" id="PRO_5015566663" evidence="5">
    <location>
        <begin position="16"/>
        <end position="446"/>
    </location>
</feature>
<dbReference type="InterPro" id="IPR029058">
    <property type="entry name" value="AB_hydrolase_fold"/>
</dbReference>
<dbReference type="OrthoDB" id="426718at2759"/>
<proteinExistence type="inferred from homology"/>
<dbReference type="Pfam" id="PF01764">
    <property type="entry name" value="Lipase_3"/>
    <property type="match status" value="1"/>
</dbReference>
<evidence type="ECO:0000256" key="5">
    <source>
        <dbReference type="SAM" id="SignalP"/>
    </source>
</evidence>
<sequence length="446" mass="49191">MRCVGLLMLVSSTLAARNLAQAQNGTLAPVQNKTLAHNESLIPDQNDKTRVRNDSLATVQDETPKKQDNVPTRGQDDEPKQPNKEPEERQEEPQQPDEEPQQLDKQPQQPDNNPLLGDEVEVSPPPGLTSKQFKFWNLQQLLKKKKRDARKRLLDSLPPDYAGIAPINDVWVLGSLVRYAYFASAAHSKDCFTPPLNTTVEQTWVNYQAGSKAVLFRDDVAMEYVAAFAGADKEFGLSDNEPSSMQDCKWAVGDSCKDCQCHKSFIEQYVPIRQNIMVYLSSVKSAGYPIVFTGHGTGGALASLAATDFRARRVSPTVASAAFTYGQPRVGNGYYAEFVDGVFQYDGAMFRATHGTDYLVRVPDSSEAHKGGKKRDAAVVKREDYRHHGNEVWNAPLSMPVFWCPGAENPACALNGWVGSRGDHSEYFGVKLGGEPEGDIACGHKP</sequence>
<feature type="region of interest" description="Disordered" evidence="4">
    <location>
        <begin position="36"/>
        <end position="129"/>
    </location>
</feature>
<evidence type="ECO:0000256" key="2">
    <source>
        <dbReference type="ARBA" id="ARBA00047591"/>
    </source>
</evidence>
<keyword evidence="8" id="KW-1185">Reference proteome</keyword>
<feature type="compositionally biased region" description="Low complexity" evidence="4">
    <location>
        <begin position="103"/>
        <end position="116"/>
    </location>
</feature>
<comment type="catalytic activity">
    <reaction evidence="3">
        <text>a monoacylglycerol + H2O = glycerol + a fatty acid + H(+)</text>
        <dbReference type="Rhea" id="RHEA:15245"/>
        <dbReference type="ChEBI" id="CHEBI:15377"/>
        <dbReference type="ChEBI" id="CHEBI:15378"/>
        <dbReference type="ChEBI" id="CHEBI:17408"/>
        <dbReference type="ChEBI" id="CHEBI:17754"/>
        <dbReference type="ChEBI" id="CHEBI:28868"/>
    </reaction>
</comment>
<feature type="domain" description="Fungal lipase-type" evidence="6">
    <location>
        <begin position="246"/>
        <end position="364"/>
    </location>
</feature>
<dbReference type="CDD" id="cd00519">
    <property type="entry name" value="Lipase_3"/>
    <property type="match status" value="1"/>
</dbReference>
<dbReference type="GO" id="GO:0016787">
    <property type="term" value="F:hydrolase activity"/>
    <property type="evidence" value="ECO:0007669"/>
    <property type="project" value="UniProtKB-KW"/>
</dbReference>
<accession>A0A2T3A7H3</accession>
<organism evidence="7 8">
    <name type="scientific">Coniella lustricola</name>
    <dbReference type="NCBI Taxonomy" id="2025994"/>
    <lineage>
        <taxon>Eukaryota</taxon>
        <taxon>Fungi</taxon>
        <taxon>Dikarya</taxon>
        <taxon>Ascomycota</taxon>
        <taxon>Pezizomycotina</taxon>
        <taxon>Sordariomycetes</taxon>
        <taxon>Sordariomycetidae</taxon>
        <taxon>Diaporthales</taxon>
        <taxon>Schizoparmaceae</taxon>
        <taxon>Coniella</taxon>
    </lineage>
</organism>
<feature type="signal peptide" evidence="5">
    <location>
        <begin position="1"/>
        <end position="15"/>
    </location>
</feature>
<evidence type="ECO:0000256" key="4">
    <source>
        <dbReference type="SAM" id="MobiDB-lite"/>
    </source>
</evidence>
<evidence type="ECO:0000313" key="7">
    <source>
        <dbReference type="EMBL" id="PSR84276.1"/>
    </source>
</evidence>
<dbReference type="SUPFAM" id="SSF53474">
    <property type="entry name" value="alpha/beta-Hydrolases"/>
    <property type="match status" value="1"/>
</dbReference>
<gene>
    <name evidence="7" type="ORF">BD289DRAFT_482871</name>
</gene>
<dbReference type="EMBL" id="KZ678446">
    <property type="protein sequence ID" value="PSR84276.1"/>
    <property type="molecule type" value="Genomic_DNA"/>
</dbReference>
<keyword evidence="7" id="KW-0378">Hydrolase</keyword>
<comment type="catalytic activity">
    <reaction evidence="2">
        <text>a diacylglycerol + H2O = a monoacylglycerol + a fatty acid + H(+)</text>
        <dbReference type="Rhea" id="RHEA:32731"/>
        <dbReference type="ChEBI" id="CHEBI:15377"/>
        <dbReference type="ChEBI" id="CHEBI:15378"/>
        <dbReference type="ChEBI" id="CHEBI:17408"/>
        <dbReference type="ChEBI" id="CHEBI:18035"/>
        <dbReference type="ChEBI" id="CHEBI:28868"/>
    </reaction>
</comment>
<evidence type="ECO:0000256" key="1">
    <source>
        <dbReference type="ARBA" id="ARBA00043996"/>
    </source>
</evidence>
<dbReference type="InParanoid" id="A0A2T3A7H3"/>
<keyword evidence="5" id="KW-0732">Signal</keyword>
<evidence type="ECO:0000259" key="6">
    <source>
        <dbReference type="Pfam" id="PF01764"/>
    </source>
</evidence>
<dbReference type="InterPro" id="IPR002921">
    <property type="entry name" value="Fungal_lipase-type"/>
</dbReference>
<dbReference type="Gene3D" id="3.40.50.1820">
    <property type="entry name" value="alpha/beta hydrolase"/>
    <property type="match status" value="1"/>
</dbReference>
<dbReference type="PANTHER" id="PTHR45856">
    <property type="entry name" value="ALPHA/BETA-HYDROLASES SUPERFAMILY PROTEIN"/>
    <property type="match status" value="1"/>
</dbReference>
<dbReference type="Proteomes" id="UP000241462">
    <property type="component" value="Unassembled WGS sequence"/>
</dbReference>